<comment type="catalytic activity">
    <reaction evidence="6">
        <text>cob(I)alamin-[corrinoid adenosyltransferase] + ATP = apo-[corrinoid adenosyltransferase] + adenosylcob(III)alamin + triphosphate</text>
        <dbReference type="Rhea" id="RHEA:56796"/>
        <dbReference type="Rhea" id="RHEA-COMP:14743"/>
        <dbReference type="Rhea" id="RHEA-COMP:14744"/>
        <dbReference type="ChEBI" id="CHEBI:18036"/>
        <dbReference type="ChEBI" id="CHEBI:18408"/>
        <dbReference type="ChEBI" id="CHEBI:30616"/>
        <dbReference type="ChEBI" id="CHEBI:60488"/>
        <dbReference type="ChEBI" id="CHEBI:83228"/>
    </reaction>
    <physiologicalReaction direction="left-to-right" evidence="6">
        <dbReference type="Rhea" id="RHEA:56797"/>
    </physiologicalReaction>
</comment>
<evidence type="ECO:0000313" key="13">
    <source>
        <dbReference type="Proteomes" id="UP000014500"/>
    </source>
</evidence>
<accession>T1J2J8</accession>
<dbReference type="HOGENOM" id="CLU_083486_1_0_1"/>
<dbReference type="SUPFAM" id="SSF89028">
    <property type="entry name" value="Cobalamin adenosyltransferase-like"/>
    <property type="match status" value="1"/>
</dbReference>
<sequence length="224" mass="25111">MDGRCKDFDYIININITDRVHLVAKIVNLHKSTIKTTPKIYTKTGDKGTSALYTGERRPKSDPIFEALGSTDELSCTIGLANEFATENGHTFTEQLENIQCRLQELGSCIATPTNSANTKKIEKVKFSSNHALNLETWIDEMTKELPPLRNFILPSGGKTSSCLHLARTKCRAAERRLVTVAQDGNIDQNAVIYLNRLSDYLFTVARFAAKREGKPEKIYKQNV</sequence>
<evidence type="ECO:0000256" key="9">
    <source>
        <dbReference type="ARBA" id="ARBA00075216"/>
    </source>
</evidence>
<keyword evidence="3 10" id="KW-0808">Transferase</keyword>
<dbReference type="NCBIfam" id="TIGR00636">
    <property type="entry name" value="PduO_Nterm"/>
    <property type="match status" value="1"/>
</dbReference>
<dbReference type="InterPro" id="IPR036451">
    <property type="entry name" value="CblAdoTrfase-like_sf"/>
</dbReference>
<keyword evidence="13" id="KW-1185">Reference proteome</keyword>
<reference evidence="13" key="1">
    <citation type="submission" date="2011-05" db="EMBL/GenBank/DDBJ databases">
        <authorList>
            <person name="Richards S.R."/>
            <person name="Qu J."/>
            <person name="Jiang H."/>
            <person name="Jhangiani S.N."/>
            <person name="Agravi P."/>
            <person name="Goodspeed R."/>
            <person name="Gross S."/>
            <person name="Mandapat C."/>
            <person name="Jackson L."/>
            <person name="Mathew T."/>
            <person name="Pu L."/>
            <person name="Thornton R."/>
            <person name="Saada N."/>
            <person name="Wilczek-Boney K.B."/>
            <person name="Lee S."/>
            <person name="Kovar C."/>
            <person name="Wu Y."/>
            <person name="Scherer S.E."/>
            <person name="Worley K.C."/>
            <person name="Muzny D.M."/>
            <person name="Gibbs R."/>
        </authorList>
    </citation>
    <scope>NUCLEOTIDE SEQUENCE</scope>
    <source>
        <strain evidence="13">Brora</strain>
    </source>
</reference>
<dbReference type="EMBL" id="JH431806">
    <property type="status" value="NOT_ANNOTATED_CDS"/>
    <property type="molecule type" value="Genomic_DNA"/>
</dbReference>
<keyword evidence="5 10" id="KW-0067">ATP-binding</keyword>
<keyword evidence="4 10" id="KW-0547">Nucleotide-binding</keyword>
<dbReference type="FunFam" id="1.20.1200.10:FF:000001">
    <property type="entry name" value="Cob(I)yrinic acid a,c-diamide adenosyltransferase"/>
    <property type="match status" value="1"/>
</dbReference>
<evidence type="ECO:0000256" key="2">
    <source>
        <dbReference type="ARBA" id="ARBA00011233"/>
    </source>
</evidence>
<dbReference type="Proteomes" id="UP000014500">
    <property type="component" value="Unassembled WGS sequence"/>
</dbReference>
<evidence type="ECO:0000256" key="7">
    <source>
        <dbReference type="ARBA" id="ARBA00056747"/>
    </source>
</evidence>
<evidence type="ECO:0000313" key="12">
    <source>
        <dbReference type="EnsemblMetazoa" id="SMAR007793-PA"/>
    </source>
</evidence>
<name>T1J2J8_STRMM</name>
<evidence type="ECO:0000256" key="5">
    <source>
        <dbReference type="ARBA" id="ARBA00022840"/>
    </source>
</evidence>
<dbReference type="eggNOG" id="ENOG502QS64">
    <property type="taxonomic scope" value="Eukaryota"/>
</dbReference>
<comment type="function">
    <text evidence="7">Converts cob(I)alamin to adenosylcobalamin (adenosylcob(III)alamin), a coenzyme for methylmalonyl-CoA mutase, therefore participates in the final step of the vitamin B12 conversion. Generates adenosylcobalamin (AdoCbl) and directly delivers the cofactor to MUT in a transfer that is stimulated by ATP-binding to MMAB and gated by MMAA.</text>
</comment>
<dbReference type="Gene3D" id="1.20.1200.10">
    <property type="entry name" value="Cobalamin adenosyltransferase-like"/>
    <property type="match status" value="1"/>
</dbReference>
<dbReference type="EnsemblMetazoa" id="SMAR007793-RA">
    <property type="protein sequence ID" value="SMAR007793-PA"/>
    <property type="gene ID" value="SMAR007793"/>
</dbReference>
<dbReference type="Pfam" id="PF01923">
    <property type="entry name" value="Cob_adeno_trans"/>
    <property type="match status" value="1"/>
</dbReference>
<protein>
    <recommendedName>
        <fullName evidence="8">Corrinoid adenosyltransferase MMAB</fullName>
    </recommendedName>
    <alternativeName>
        <fullName evidence="9">ATP:co(I)rrinoid adenosyltransferase MMAB</fullName>
    </alternativeName>
</protein>
<dbReference type="GO" id="GO:0005524">
    <property type="term" value="F:ATP binding"/>
    <property type="evidence" value="ECO:0007669"/>
    <property type="project" value="UniProtKB-UniRule"/>
</dbReference>
<evidence type="ECO:0000259" key="11">
    <source>
        <dbReference type="Pfam" id="PF01923"/>
    </source>
</evidence>
<evidence type="ECO:0000256" key="8">
    <source>
        <dbReference type="ARBA" id="ARBA00071654"/>
    </source>
</evidence>
<dbReference type="PANTHER" id="PTHR12213">
    <property type="entry name" value="CORRINOID ADENOSYLTRANSFERASE"/>
    <property type="match status" value="1"/>
</dbReference>
<dbReference type="GO" id="GO:0009235">
    <property type="term" value="P:cobalamin metabolic process"/>
    <property type="evidence" value="ECO:0007669"/>
    <property type="project" value="UniProtKB-ARBA"/>
</dbReference>
<comment type="similarity">
    <text evidence="1 10">Belongs to the Cob(I)alamin adenosyltransferase family.</text>
</comment>
<dbReference type="PhylomeDB" id="T1J2J8"/>
<evidence type="ECO:0000256" key="10">
    <source>
        <dbReference type="RuleBase" id="RU366026"/>
    </source>
</evidence>
<evidence type="ECO:0000256" key="1">
    <source>
        <dbReference type="ARBA" id="ARBA00007487"/>
    </source>
</evidence>
<dbReference type="AlphaFoldDB" id="T1J2J8"/>
<dbReference type="PANTHER" id="PTHR12213:SF0">
    <property type="entry name" value="CORRINOID ADENOSYLTRANSFERASE MMAB"/>
    <property type="match status" value="1"/>
</dbReference>
<dbReference type="InterPro" id="IPR029499">
    <property type="entry name" value="PduO-typ"/>
</dbReference>
<dbReference type="InterPro" id="IPR016030">
    <property type="entry name" value="CblAdoTrfase-like"/>
</dbReference>
<dbReference type="OMA" id="HQACTVV"/>
<feature type="domain" description="Cobalamin adenosyltransferase-like" evidence="11">
    <location>
        <begin position="40"/>
        <end position="209"/>
    </location>
</feature>
<reference evidence="12" key="2">
    <citation type="submission" date="2015-02" db="UniProtKB">
        <authorList>
            <consortium name="EnsemblMetazoa"/>
        </authorList>
    </citation>
    <scope>IDENTIFICATION</scope>
</reference>
<organism evidence="12 13">
    <name type="scientific">Strigamia maritima</name>
    <name type="common">European centipede</name>
    <name type="synonym">Geophilus maritimus</name>
    <dbReference type="NCBI Taxonomy" id="126957"/>
    <lineage>
        <taxon>Eukaryota</taxon>
        <taxon>Metazoa</taxon>
        <taxon>Ecdysozoa</taxon>
        <taxon>Arthropoda</taxon>
        <taxon>Myriapoda</taxon>
        <taxon>Chilopoda</taxon>
        <taxon>Pleurostigmophora</taxon>
        <taxon>Geophilomorpha</taxon>
        <taxon>Linotaeniidae</taxon>
        <taxon>Strigamia</taxon>
    </lineage>
</organism>
<evidence type="ECO:0000256" key="6">
    <source>
        <dbReference type="ARBA" id="ARBA00051988"/>
    </source>
</evidence>
<comment type="subunit">
    <text evidence="2">Homotrimer.</text>
</comment>
<evidence type="ECO:0000256" key="4">
    <source>
        <dbReference type="ARBA" id="ARBA00022741"/>
    </source>
</evidence>
<dbReference type="STRING" id="126957.T1J2J8"/>
<dbReference type="GO" id="GO:0008817">
    <property type="term" value="F:corrinoid adenosyltransferase activity"/>
    <property type="evidence" value="ECO:0007669"/>
    <property type="project" value="TreeGrafter"/>
</dbReference>
<evidence type="ECO:0000256" key="3">
    <source>
        <dbReference type="ARBA" id="ARBA00022679"/>
    </source>
</evidence>
<proteinExistence type="inferred from homology"/>